<reference evidence="1" key="1">
    <citation type="submission" date="2018-05" db="EMBL/GenBank/DDBJ databases">
        <authorList>
            <person name="Lanie J.A."/>
            <person name="Ng W.-L."/>
            <person name="Kazmierczak K.M."/>
            <person name="Andrzejewski T.M."/>
            <person name="Davidsen T.M."/>
            <person name="Wayne K.J."/>
            <person name="Tettelin H."/>
            <person name="Glass J.I."/>
            <person name="Rusch D."/>
            <person name="Podicherti R."/>
            <person name="Tsui H.-C.T."/>
            <person name="Winkler M.E."/>
        </authorList>
    </citation>
    <scope>NUCLEOTIDE SEQUENCE</scope>
</reference>
<name>A0A381SCE4_9ZZZZ</name>
<gene>
    <name evidence="1" type="ORF">METZ01_LOCUS53822</name>
</gene>
<accession>A0A381SCE4</accession>
<evidence type="ECO:0000313" key="1">
    <source>
        <dbReference type="EMBL" id="SVA00968.1"/>
    </source>
</evidence>
<organism evidence="1">
    <name type="scientific">marine metagenome</name>
    <dbReference type="NCBI Taxonomy" id="408172"/>
    <lineage>
        <taxon>unclassified sequences</taxon>
        <taxon>metagenomes</taxon>
        <taxon>ecological metagenomes</taxon>
    </lineage>
</organism>
<dbReference type="AlphaFoldDB" id="A0A381SCE4"/>
<proteinExistence type="predicted"/>
<protein>
    <submittedName>
        <fullName evidence="1">Uncharacterized protein</fullName>
    </submittedName>
</protein>
<sequence>MWFFADDDMVPMGAWGFLWRFLAGPIHFAF</sequence>
<dbReference type="EMBL" id="UINC01002855">
    <property type="protein sequence ID" value="SVA00968.1"/>
    <property type="molecule type" value="Genomic_DNA"/>
</dbReference>